<proteinExistence type="predicted"/>
<dbReference type="OrthoDB" id="5462579at2"/>
<dbReference type="PROSITE" id="PS51257">
    <property type="entry name" value="PROKAR_LIPOPROTEIN"/>
    <property type="match status" value="1"/>
</dbReference>
<evidence type="ECO:0000256" key="1">
    <source>
        <dbReference type="SAM" id="SignalP"/>
    </source>
</evidence>
<reference evidence="3" key="1">
    <citation type="submission" date="2017-04" db="EMBL/GenBank/DDBJ databases">
        <authorList>
            <person name="Varghese N."/>
            <person name="Submissions S."/>
        </authorList>
    </citation>
    <scope>NUCLEOTIDE SEQUENCE [LARGE SCALE GENOMIC DNA]</scope>
    <source>
        <strain evidence="3">K3S</strain>
    </source>
</reference>
<dbReference type="Proteomes" id="UP000192906">
    <property type="component" value="Unassembled WGS sequence"/>
</dbReference>
<accession>A0A1X7CGG1</accession>
<dbReference type="RefSeq" id="WP_085098798.1">
    <property type="nucleotide sequence ID" value="NZ_FWZU01000001.1"/>
</dbReference>
<feature type="signal peptide" evidence="1">
    <location>
        <begin position="1"/>
        <end position="24"/>
    </location>
</feature>
<keyword evidence="3" id="KW-1185">Reference proteome</keyword>
<gene>
    <name evidence="2" type="ORF">SAMN06295933_0867</name>
</gene>
<name>A0A1X7CGG1_9BACT</name>
<protein>
    <submittedName>
        <fullName evidence="2">Uncharacterized protein</fullName>
    </submittedName>
</protein>
<keyword evidence="1" id="KW-0732">Signal</keyword>
<feature type="chain" id="PRO_5012982181" evidence="1">
    <location>
        <begin position="25"/>
        <end position="162"/>
    </location>
</feature>
<evidence type="ECO:0000313" key="2">
    <source>
        <dbReference type="EMBL" id="SME96170.1"/>
    </source>
</evidence>
<evidence type="ECO:0000313" key="3">
    <source>
        <dbReference type="Proteomes" id="UP000192906"/>
    </source>
</evidence>
<dbReference type="AlphaFoldDB" id="A0A1X7CGG1"/>
<dbReference type="EMBL" id="FWZU01000001">
    <property type="protein sequence ID" value="SME96170.1"/>
    <property type="molecule type" value="Genomic_DNA"/>
</dbReference>
<organism evidence="2 3">
    <name type="scientific">Desulfovibrio gilichinskyi</name>
    <dbReference type="NCBI Taxonomy" id="1519643"/>
    <lineage>
        <taxon>Bacteria</taxon>
        <taxon>Pseudomonadati</taxon>
        <taxon>Thermodesulfobacteriota</taxon>
        <taxon>Desulfovibrionia</taxon>
        <taxon>Desulfovibrionales</taxon>
        <taxon>Desulfovibrionaceae</taxon>
        <taxon>Desulfovibrio</taxon>
    </lineage>
</organism>
<sequence length="162" mass="17625">MKRLIKAYLLSLAMLMLACGAVNAEDNFNAQGSALVPGVTLSFSNGKGNITDLVLTNITSEKVQCRVAFYNDEGADITSYVKIYSGGTTYKLISSGTGNFELPARATRQVTLKSTVPIWTVGYAIVEWASDDTQTRKALIGAMRQWTNTIMGWTLINNGQPF</sequence>